<dbReference type="EnsemblMetazoa" id="XM_022805511">
    <property type="protein sequence ID" value="XP_022661246"/>
    <property type="gene ID" value="LOC111250371"/>
</dbReference>
<evidence type="ECO:0000256" key="3">
    <source>
        <dbReference type="ARBA" id="ARBA00022833"/>
    </source>
</evidence>
<dbReference type="RefSeq" id="XP_022661246.1">
    <property type="nucleotide sequence ID" value="XM_022805511.1"/>
</dbReference>
<evidence type="ECO:0000313" key="12">
    <source>
        <dbReference type="EnsemblMetazoa" id="XP_022661246"/>
    </source>
</evidence>
<evidence type="ECO:0000259" key="10">
    <source>
        <dbReference type="PROSITE" id="PS51030"/>
    </source>
</evidence>
<feature type="domain" description="Nuclear receptor" evidence="10">
    <location>
        <begin position="208"/>
        <end position="285"/>
    </location>
</feature>
<keyword evidence="5" id="KW-0238">DNA-binding</keyword>
<evidence type="ECO:0000256" key="5">
    <source>
        <dbReference type="ARBA" id="ARBA00023125"/>
    </source>
</evidence>
<proteinExistence type="predicted"/>
<accession>A0A7M7KHW5</accession>
<feature type="compositionally biased region" description="Low complexity" evidence="9">
    <location>
        <begin position="70"/>
        <end position="81"/>
    </location>
</feature>
<dbReference type="RefSeq" id="XP_022661244.1">
    <property type="nucleotide sequence ID" value="XM_022805509.1"/>
</dbReference>
<keyword evidence="6" id="KW-0804">Transcription</keyword>
<dbReference type="GeneID" id="111250371"/>
<feature type="compositionally biased region" description="Low complexity" evidence="9">
    <location>
        <begin position="176"/>
        <end position="192"/>
    </location>
</feature>
<dbReference type="InterPro" id="IPR000536">
    <property type="entry name" value="Nucl_hrmn_rcpt_lig-bd"/>
</dbReference>
<organism evidence="12 13">
    <name type="scientific">Varroa destructor</name>
    <name type="common">Honeybee mite</name>
    <dbReference type="NCBI Taxonomy" id="109461"/>
    <lineage>
        <taxon>Eukaryota</taxon>
        <taxon>Metazoa</taxon>
        <taxon>Ecdysozoa</taxon>
        <taxon>Arthropoda</taxon>
        <taxon>Chelicerata</taxon>
        <taxon>Arachnida</taxon>
        <taxon>Acari</taxon>
        <taxon>Parasitiformes</taxon>
        <taxon>Mesostigmata</taxon>
        <taxon>Gamasina</taxon>
        <taxon>Dermanyssoidea</taxon>
        <taxon>Varroidae</taxon>
        <taxon>Varroa</taxon>
    </lineage>
</organism>
<dbReference type="Gene3D" id="3.30.50.10">
    <property type="entry name" value="Erythroid Transcription Factor GATA-1, subunit A"/>
    <property type="match status" value="1"/>
</dbReference>
<dbReference type="RefSeq" id="XP_022661245.1">
    <property type="nucleotide sequence ID" value="XM_022805510.1"/>
</dbReference>
<dbReference type="GO" id="GO:0004879">
    <property type="term" value="F:nuclear receptor activity"/>
    <property type="evidence" value="ECO:0007669"/>
    <property type="project" value="TreeGrafter"/>
</dbReference>
<dbReference type="PROSITE" id="PS51843">
    <property type="entry name" value="NR_LBD"/>
    <property type="match status" value="1"/>
</dbReference>
<keyword evidence="7" id="KW-0675">Receptor</keyword>
<keyword evidence="3" id="KW-0862">Zinc</keyword>
<sequence>MYRTDERCRSLGLWNMMLPFQAVSPSHGFSPLAVSSLKIGDLPSAVPGFGGNGGLYHSITPSLTPSYCSTTTNNSSSTKTSDAIIRGTNPLSPLLKSPLSSPTSPRRVGSGLDRVLPVGASGSLGSLAINTCQWGQPTASQISPGSTGSFVRSRSHSSLIDLREAKLLPFRSFPASPHGSRTPSPSTTTAPGHHGGSCSPLPMGKKPAKVCGVCGDRAKSYHFGGISCDSCKAFFRRSVQNEAYKNFQCPYEAKCDITIASRKCCQFCRFRKCNDIGMEKGWVMTELERSQLLKSRLERKQRLLAVKTVGSASATGYTPENSSGFTGSGTAFDLGSCPGLGSQLTTATSSTNPISITEAAEGFTRITDSPSTTVGSLSTGLDSTTSLLATSVSGSPRSSSCPPVSLAVSPSVAYSATASDLTPEDIALIEELINCHLRCCPASLLEATSAAGGCSESVSISGGTPASEGGSLHEPLSTGHLVTRSYVLQLFFSAIRQFSCFAQQLASFQVIPIAADRETLLRASVLEMLFLRSAFAYDARLKGWVVSHEASRRTDEALVYFEDVRELVDDERLLEKHKRFMKGMQASMPEKDHVVYTILMAICLHCGDRKGLLNCGYIVEQQERYILLLQRYLQFRYKPTIGKTIYARILLKLADLREVAESHQEFDLKLTEKEIREIQERLAQQTFSTNSDGSSDLPSQWRFHEHITSKVIVPQSTLSTDREKSLKEASITNHHA</sequence>
<dbReference type="SUPFAM" id="SSF48508">
    <property type="entry name" value="Nuclear receptor ligand-binding domain"/>
    <property type="match status" value="1"/>
</dbReference>
<dbReference type="GO" id="GO:0000122">
    <property type="term" value="P:negative regulation of transcription by RNA polymerase II"/>
    <property type="evidence" value="ECO:0007669"/>
    <property type="project" value="TreeGrafter"/>
</dbReference>
<feature type="domain" description="NR LBD" evidence="11">
    <location>
        <begin position="424"/>
        <end position="689"/>
    </location>
</feature>
<dbReference type="InParanoid" id="A0A7M7KHW5"/>
<evidence type="ECO:0000256" key="1">
    <source>
        <dbReference type="ARBA" id="ARBA00022723"/>
    </source>
</evidence>
<evidence type="ECO:0000259" key="11">
    <source>
        <dbReference type="PROSITE" id="PS51843"/>
    </source>
</evidence>
<name>A0A7M7KHW5_VARDE</name>
<keyword evidence="1" id="KW-0479">Metal-binding</keyword>
<evidence type="ECO:0000256" key="2">
    <source>
        <dbReference type="ARBA" id="ARBA00022771"/>
    </source>
</evidence>
<dbReference type="EnsemblMetazoa" id="XM_022805509">
    <property type="protein sequence ID" value="XP_022661244"/>
    <property type="gene ID" value="LOC111250371"/>
</dbReference>
<dbReference type="Proteomes" id="UP000594260">
    <property type="component" value="Unplaced"/>
</dbReference>
<dbReference type="SUPFAM" id="SSF57716">
    <property type="entry name" value="Glucocorticoid receptor-like (DNA-binding domain)"/>
    <property type="match status" value="1"/>
</dbReference>
<dbReference type="GO" id="GO:0045944">
    <property type="term" value="P:positive regulation of transcription by RNA polymerase II"/>
    <property type="evidence" value="ECO:0007669"/>
    <property type="project" value="TreeGrafter"/>
</dbReference>
<dbReference type="OrthoDB" id="6355676at2759"/>
<dbReference type="InterPro" id="IPR013088">
    <property type="entry name" value="Znf_NHR/GATA"/>
</dbReference>
<dbReference type="FunCoup" id="A0A7M7KHW5">
    <property type="interactions" value="49"/>
</dbReference>
<dbReference type="PRINTS" id="PR00047">
    <property type="entry name" value="STROIDFINGER"/>
</dbReference>
<dbReference type="SMART" id="SM00399">
    <property type="entry name" value="ZnF_C4"/>
    <property type="match status" value="1"/>
</dbReference>
<dbReference type="AlphaFoldDB" id="A0A7M7KHW5"/>
<dbReference type="GO" id="GO:0008270">
    <property type="term" value="F:zinc ion binding"/>
    <property type="evidence" value="ECO:0007669"/>
    <property type="project" value="UniProtKB-KW"/>
</dbReference>
<evidence type="ECO:0000313" key="13">
    <source>
        <dbReference type="Proteomes" id="UP000594260"/>
    </source>
</evidence>
<reference evidence="12" key="1">
    <citation type="submission" date="2021-01" db="UniProtKB">
        <authorList>
            <consortium name="EnsemblMetazoa"/>
        </authorList>
    </citation>
    <scope>IDENTIFICATION</scope>
</reference>
<keyword evidence="13" id="KW-1185">Reference proteome</keyword>
<dbReference type="PANTHER" id="PTHR24082">
    <property type="entry name" value="NUCLEAR HORMONE RECEPTOR"/>
    <property type="match status" value="1"/>
</dbReference>
<protein>
    <submittedName>
        <fullName evidence="12">Uncharacterized protein</fullName>
    </submittedName>
</protein>
<evidence type="ECO:0000256" key="8">
    <source>
        <dbReference type="ARBA" id="ARBA00023242"/>
    </source>
</evidence>
<dbReference type="InterPro" id="IPR001628">
    <property type="entry name" value="Znf_hrmn_rcpt"/>
</dbReference>
<dbReference type="PROSITE" id="PS00031">
    <property type="entry name" value="NUCLEAR_REC_DBD_1"/>
    <property type="match status" value="1"/>
</dbReference>
<evidence type="ECO:0000256" key="6">
    <source>
        <dbReference type="ARBA" id="ARBA00023163"/>
    </source>
</evidence>
<keyword evidence="4" id="KW-0805">Transcription regulation</keyword>
<dbReference type="InterPro" id="IPR035500">
    <property type="entry name" value="NHR-like_dom_sf"/>
</dbReference>
<evidence type="ECO:0000256" key="7">
    <source>
        <dbReference type="ARBA" id="ARBA00023170"/>
    </source>
</evidence>
<keyword evidence="8" id="KW-0539">Nucleus</keyword>
<dbReference type="PANTHER" id="PTHR24082:SF482">
    <property type="entry name" value="NUCLEAR RECEPTOR"/>
    <property type="match status" value="1"/>
</dbReference>
<feature type="region of interest" description="Disordered" evidence="9">
    <location>
        <begin position="173"/>
        <end position="201"/>
    </location>
</feature>
<dbReference type="GO" id="GO:0000978">
    <property type="term" value="F:RNA polymerase II cis-regulatory region sequence-specific DNA binding"/>
    <property type="evidence" value="ECO:0007669"/>
    <property type="project" value="TreeGrafter"/>
</dbReference>
<keyword evidence="2" id="KW-0863">Zinc-finger</keyword>
<dbReference type="Gene3D" id="1.10.565.10">
    <property type="entry name" value="Retinoid X Receptor"/>
    <property type="match status" value="1"/>
</dbReference>
<dbReference type="Pfam" id="PF00105">
    <property type="entry name" value="zf-C4"/>
    <property type="match status" value="1"/>
</dbReference>
<evidence type="ECO:0000256" key="4">
    <source>
        <dbReference type="ARBA" id="ARBA00023015"/>
    </source>
</evidence>
<dbReference type="KEGG" id="vde:111250371"/>
<feature type="region of interest" description="Disordered" evidence="9">
    <location>
        <begin position="70"/>
        <end position="112"/>
    </location>
</feature>
<dbReference type="GO" id="GO:0030154">
    <property type="term" value="P:cell differentiation"/>
    <property type="evidence" value="ECO:0007669"/>
    <property type="project" value="TreeGrafter"/>
</dbReference>
<dbReference type="PROSITE" id="PS51030">
    <property type="entry name" value="NUCLEAR_REC_DBD_2"/>
    <property type="match status" value="1"/>
</dbReference>
<dbReference type="InterPro" id="IPR050234">
    <property type="entry name" value="Nuclear_hormone_rcpt_NR1"/>
</dbReference>
<evidence type="ECO:0000256" key="9">
    <source>
        <dbReference type="SAM" id="MobiDB-lite"/>
    </source>
</evidence>
<dbReference type="EnsemblMetazoa" id="XM_022805510">
    <property type="protein sequence ID" value="XP_022661245"/>
    <property type="gene ID" value="LOC111250371"/>
</dbReference>
<feature type="compositionally biased region" description="Low complexity" evidence="9">
    <location>
        <begin position="90"/>
        <end position="105"/>
    </location>
</feature>